<dbReference type="PROSITE" id="PS50090">
    <property type="entry name" value="MYB_LIKE"/>
    <property type="match status" value="1"/>
</dbReference>
<dbReference type="EMBL" id="PKPP01001058">
    <property type="protein sequence ID" value="PWA86074.1"/>
    <property type="molecule type" value="Genomic_DNA"/>
</dbReference>
<dbReference type="InterPro" id="IPR017930">
    <property type="entry name" value="Myb_dom"/>
</dbReference>
<evidence type="ECO:0000259" key="6">
    <source>
        <dbReference type="PROSITE" id="PS50090"/>
    </source>
</evidence>
<dbReference type="InterPro" id="IPR029071">
    <property type="entry name" value="Ubiquitin-like_domsf"/>
</dbReference>
<evidence type="ECO:0000256" key="1">
    <source>
        <dbReference type="ARBA" id="ARBA00004123"/>
    </source>
</evidence>
<sequence length="697" mass="77528">MVSKKRLYYGGLDGFRAPVVPKAPRSIRRVSSKKSSAGGEICPFELLAAVAGKLLQESESSTSSTGQDVKEQISVSKDNVKQEPLDVNLKPLRLDYLDQGFSAESEFVPEPSDLELKLEPTPLKDLPHSDNDSGIEHASIVTTSDFLKEVGTNVKVEHHNGVNGSRSKSEGGSPSYGAVCDINMESNRADVQTEAVGKLSDDFTAIKTCKLQDKVKPSVLSKSYSSVHLPFYSNLVPSACFPRHRNSVKLGLRDDDENSFSYNHHSTKMKAIRLQSRAGYRRKRQMMTTKYWKSVPKLKDYELSNTTSIGVKHFDDNRKNIYKRQRCQVEVGVKRRKLFHHSPKLDYVHEVSSESISNLPERSAGGDRKRMPAASHKAKAATSSVTSHKSSFQSKDGHVKFSIKSFTVPELYIEMPETSTVGSLKRAVMEKLADILGGELDVGVLLQGKKVRDENQTLQQTGIIFDTDTLGFMLEPNHPEGFSSPVQKEPPLLLPSDSHQPLISCPASPIIDVGSLDDPPVPISLDNKYESKQESKSLLPEALTKEIEADNKAIVSITPLIPEALSAVPMNNKLSKRSELSQRRTRRPFSVTEVEALVEAVENLGTGRWRDVKIRSFDDANHRTYVDLKDKWKTLVHTASISPQQRRGEPVPQDLLDRVLAAHSFWSQNQSKQVGKHQSEPLQTVGTPVKVCLEFER</sequence>
<evidence type="ECO:0000313" key="9">
    <source>
        <dbReference type="Proteomes" id="UP000245207"/>
    </source>
</evidence>
<dbReference type="PROSITE" id="PS50053">
    <property type="entry name" value="UBIQUITIN_2"/>
    <property type="match status" value="1"/>
</dbReference>
<dbReference type="InterPro" id="IPR000626">
    <property type="entry name" value="Ubiquitin-like_dom"/>
</dbReference>
<protein>
    <submittedName>
        <fullName evidence="8">Homeodomain-like protein</fullName>
    </submittedName>
</protein>
<comment type="subcellular location">
    <subcellularLocation>
        <location evidence="1">Nucleus</location>
    </subcellularLocation>
</comment>
<dbReference type="InterPro" id="IPR001005">
    <property type="entry name" value="SANT/Myb"/>
</dbReference>
<dbReference type="SUPFAM" id="SSF46689">
    <property type="entry name" value="Homeodomain-like"/>
    <property type="match status" value="1"/>
</dbReference>
<keyword evidence="9" id="KW-1185">Reference proteome</keyword>
<dbReference type="SMART" id="SM00717">
    <property type="entry name" value="SANT"/>
    <property type="match status" value="1"/>
</dbReference>
<dbReference type="Pfam" id="PF23603">
    <property type="entry name" value="Ubiquitin_TPR1"/>
    <property type="match status" value="1"/>
</dbReference>
<gene>
    <name evidence="8" type="ORF">CTI12_AA144320</name>
</gene>
<keyword evidence="2 8" id="KW-0238">DNA-binding</keyword>
<dbReference type="AlphaFoldDB" id="A0A2U1PJY6"/>
<dbReference type="InterPro" id="IPR009057">
    <property type="entry name" value="Homeodomain-like_sf"/>
</dbReference>
<dbReference type="SUPFAM" id="SSF54236">
    <property type="entry name" value="Ubiquitin-like"/>
    <property type="match status" value="1"/>
</dbReference>
<dbReference type="GO" id="GO:0005634">
    <property type="term" value="C:nucleus"/>
    <property type="evidence" value="ECO:0007669"/>
    <property type="project" value="UniProtKB-SubCell"/>
</dbReference>
<dbReference type="GO" id="GO:0042162">
    <property type="term" value="F:telomeric DNA binding"/>
    <property type="evidence" value="ECO:0007669"/>
    <property type="project" value="UniProtKB-ARBA"/>
</dbReference>
<keyword evidence="8" id="KW-0371">Homeobox</keyword>
<accession>A0A2U1PJY6</accession>
<reference evidence="8 9" key="1">
    <citation type="journal article" date="2018" name="Mol. Plant">
        <title>The genome of Artemisia annua provides insight into the evolution of Asteraceae family and artemisinin biosynthesis.</title>
        <authorList>
            <person name="Shen Q."/>
            <person name="Zhang L."/>
            <person name="Liao Z."/>
            <person name="Wang S."/>
            <person name="Yan T."/>
            <person name="Shi P."/>
            <person name="Liu M."/>
            <person name="Fu X."/>
            <person name="Pan Q."/>
            <person name="Wang Y."/>
            <person name="Lv Z."/>
            <person name="Lu X."/>
            <person name="Zhang F."/>
            <person name="Jiang W."/>
            <person name="Ma Y."/>
            <person name="Chen M."/>
            <person name="Hao X."/>
            <person name="Li L."/>
            <person name="Tang Y."/>
            <person name="Lv G."/>
            <person name="Zhou Y."/>
            <person name="Sun X."/>
            <person name="Brodelius P.E."/>
            <person name="Rose J.K.C."/>
            <person name="Tang K."/>
        </authorList>
    </citation>
    <scope>NUCLEOTIDE SEQUENCE [LARGE SCALE GENOMIC DNA]</scope>
    <source>
        <strain evidence="9">cv. Huhao1</strain>
        <tissue evidence="8">Leaf</tissue>
    </source>
</reference>
<proteinExistence type="predicted"/>
<feature type="region of interest" description="Disordered" evidence="4">
    <location>
        <begin position="356"/>
        <end position="391"/>
    </location>
</feature>
<comment type="caution">
    <text evidence="8">The sequence shown here is derived from an EMBL/GenBank/DDBJ whole genome shotgun (WGS) entry which is preliminary data.</text>
</comment>
<dbReference type="PANTHER" id="PTHR21717:SF74">
    <property type="entry name" value="TRF-LIKE 9-RELATED"/>
    <property type="match status" value="1"/>
</dbReference>
<dbReference type="InterPro" id="IPR031105">
    <property type="entry name" value="TRP_plant"/>
</dbReference>
<feature type="region of interest" description="Disordered" evidence="4">
    <location>
        <begin position="58"/>
        <end position="77"/>
    </location>
</feature>
<dbReference type="Proteomes" id="UP000245207">
    <property type="component" value="Unassembled WGS sequence"/>
</dbReference>
<evidence type="ECO:0000256" key="2">
    <source>
        <dbReference type="ARBA" id="ARBA00023125"/>
    </source>
</evidence>
<feature type="domain" description="HTH myb-type" evidence="7">
    <location>
        <begin position="581"/>
        <end position="640"/>
    </location>
</feature>
<dbReference type="STRING" id="35608.A0A2U1PJY6"/>
<feature type="domain" description="Myb-like" evidence="6">
    <location>
        <begin position="581"/>
        <end position="636"/>
    </location>
</feature>
<evidence type="ECO:0000259" key="7">
    <source>
        <dbReference type="PROSITE" id="PS51294"/>
    </source>
</evidence>
<feature type="compositionally biased region" description="Low complexity" evidence="4">
    <location>
        <begin position="380"/>
        <end position="391"/>
    </location>
</feature>
<evidence type="ECO:0000259" key="5">
    <source>
        <dbReference type="PROSITE" id="PS50053"/>
    </source>
</evidence>
<organism evidence="8 9">
    <name type="scientific">Artemisia annua</name>
    <name type="common">Sweet wormwood</name>
    <dbReference type="NCBI Taxonomy" id="35608"/>
    <lineage>
        <taxon>Eukaryota</taxon>
        <taxon>Viridiplantae</taxon>
        <taxon>Streptophyta</taxon>
        <taxon>Embryophyta</taxon>
        <taxon>Tracheophyta</taxon>
        <taxon>Spermatophyta</taxon>
        <taxon>Magnoliopsida</taxon>
        <taxon>eudicotyledons</taxon>
        <taxon>Gunneridae</taxon>
        <taxon>Pentapetalae</taxon>
        <taxon>asterids</taxon>
        <taxon>campanulids</taxon>
        <taxon>Asterales</taxon>
        <taxon>Asteraceae</taxon>
        <taxon>Asteroideae</taxon>
        <taxon>Anthemideae</taxon>
        <taxon>Artemisiinae</taxon>
        <taxon>Artemisia</taxon>
    </lineage>
</organism>
<evidence type="ECO:0000256" key="4">
    <source>
        <dbReference type="SAM" id="MobiDB-lite"/>
    </source>
</evidence>
<evidence type="ECO:0000313" key="8">
    <source>
        <dbReference type="EMBL" id="PWA86074.1"/>
    </source>
</evidence>
<dbReference type="CDD" id="cd11660">
    <property type="entry name" value="SANT_TRF"/>
    <property type="match status" value="1"/>
</dbReference>
<dbReference type="PANTHER" id="PTHR21717">
    <property type="entry name" value="TELOMERIC REPEAT BINDING PROTEIN"/>
    <property type="match status" value="1"/>
</dbReference>
<keyword evidence="3" id="KW-0539">Nucleus</keyword>
<evidence type="ECO:0000256" key="3">
    <source>
        <dbReference type="ARBA" id="ARBA00023242"/>
    </source>
</evidence>
<dbReference type="OrthoDB" id="2020981at2759"/>
<dbReference type="InterPro" id="IPR057625">
    <property type="entry name" value="TPR1-6-like_ubiquitin"/>
</dbReference>
<dbReference type="PROSITE" id="PS51294">
    <property type="entry name" value="HTH_MYB"/>
    <property type="match status" value="1"/>
</dbReference>
<name>A0A2U1PJY6_ARTAN</name>
<dbReference type="Gene3D" id="1.10.246.220">
    <property type="match status" value="1"/>
</dbReference>
<feature type="domain" description="Ubiquitin-like" evidence="5">
    <location>
        <begin position="399"/>
        <end position="463"/>
    </location>
</feature>